<dbReference type="Proteomes" id="UP000265703">
    <property type="component" value="Unassembled WGS sequence"/>
</dbReference>
<feature type="region of interest" description="Disordered" evidence="1">
    <location>
        <begin position="46"/>
        <end position="88"/>
    </location>
</feature>
<dbReference type="EMBL" id="QKYT01000196">
    <property type="protein sequence ID" value="RIA90010.1"/>
    <property type="molecule type" value="Genomic_DNA"/>
</dbReference>
<feature type="region of interest" description="Disordered" evidence="1">
    <location>
        <begin position="104"/>
        <end position="144"/>
    </location>
</feature>
<evidence type="ECO:0000259" key="2">
    <source>
        <dbReference type="PROSITE" id="PS50934"/>
    </source>
</evidence>
<sequence>MESSSSSTNSENVNEYNIEIPPTKPKLKSKYRMRICDAPPELLEFIKNSEKKNEKPLPDKSTLPKPNVVKNFSTSSMNNGPITQTPNLHKTISKRLNFRKIPYPKKAPSKLSSEISHQVDSSNGSSLSAGTVSSPSYNPIPQRSSYSSKKQIIKMITKTKIKKNKRKKKISERKRKGNSLARVMVDRGLLESTLTPIDVPAKSKIRIPSLPPIQFDELMKNIDKLNLDMTTFNCTTPKIEWKRQPMLILYLPHYKSLHSKEAYVTSTLRLTPIQYLTAKYTLISTARRYMKKSLPFRKSDAQKLLKVDVNKASKLWEFFTQVKWI</sequence>
<dbReference type="AlphaFoldDB" id="A0A397SV13"/>
<reference evidence="3 4" key="1">
    <citation type="submission" date="2018-06" db="EMBL/GenBank/DDBJ databases">
        <title>Comparative genomics reveals the genomic features of Rhizophagus irregularis, R. cerebriforme, R. diaphanum and Gigaspora rosea, and their symbiotic lifestyle signature.</title>
        <authorList>
            <person name="Morin E."/>
            <person name="San Clemente H."/>
            <person name="Chen E.C.H."/>
            <person name="De La Providencia I."/>
            <person name="Hainaut M."/>
            <person name="Kuo A."/>
            <person name="Kohler A."/>
            <person name="Murat C."/>
            <person name="Tang N."/>
            <person name="Roy S."/>
            <person name="Loubradou J."/>
            <person name="Henrissat B."/>
            <person name="Grigoriev I.V."/>
            <person name="Corradi N."/>
            <person name="Roux C."/>
            <person name="Martin F.M."/>
        </authorList>
    </citation>
    <scope>NUCLEOTIDE SEQUENCE [LARGE SCALE GENOMIC DNA]</scope>
    <source>
        <strain evidence="3 4">DAOM 227022</strain>
    </source>
</reference>
<accession>A0A397SV13</accession>
<feature type="compositionally biased region" description="Polar residues" evidence="1">
    <location>
        <begin position="110"/>
        <end position="144"/>
    </location>
</feature>
<dbReference type="Pfam" id="PF04433">
    <property type="entry name" value="SWIRM"/>
    <property type="match status" value="1"/>
</dbReference>
<feature type="compositionally biased region" description="Basic and acidic residues" evidence="1">
    <location>
        <begin position="47"/>
        <end position="58"/>
    </location>
</feature>
<dbReference type="FunFam" id="1.10.10.10:FF:000087">
    <property type="entry name" value="Transcriptional adapter 2"/>
    <property type="match status" value="1"/>
</dbReference>
<evidence type="ECO:0000313" key="4">
    <source>
        <dbReference type="Proteomes" id="UP000265703"/>
    </source>
</evidence>
<organism evidence="3 4">
    <name type="scientific">Glomus cerebriforme</name>
    <dbReference type="NCBI Taxonomy" id="658196"/>
    <lineage>
        <taxon>Eukaryota</taxon>
        <taxon>Fungi</taxon>
        <taxon>Fungi incertae sedis</taxon>
        <taxon>Mucoromycota</taxon>
        <taxon>Glomeromycotina</taxon>
        <taxon>Glomeromycetes</taxon>
        <taxon>Glomerales</taxon>
        <taxon>Glomeraceae</taxon>
        <taxon>Glomus</taxon>
    </lineage>
</organism>
<keyword evidence="4" id="KW-1185">Reference proteome</keyword>
<feature type="compositionally biased region" description="Polar residues" evidence="1">
    <location>
        <begin position="70"/>
        <end position="88"/>
    </location>
</feature>
<feature type="domain" description="SWIRM" evidence="2">
    <location>
        <begin position="237"/>
        <end position="325"/>
    </location>
</feature>
<name>A0A397SV13_9GLOM</name>
<dbReference type="STRING" id="658196.A0A397SV13"/>
<comment type="caution">
    <text evidence="3">The sequence shown here is derived from an EMBL/GenBank/DDBJ whole genome shotgun (WGS) entry which is preliminary data.</text>
</comment>
<proteinExistence type="predicted"/>
<dbReference type="InterPro" id="IPR007526">
    <property type="entry name" value="SWIRM"/>
</dbReference>
<dbReference type="PROSITE" id="PS50934">
    <property type="entry name" value="SWIRM"/>
    <property type="match status" value="1"/>
</dbReference>
<dbReference type="InterPro" id="IPR036388">
    <property type="entry name" value="WH-like_DNA-bd_sf"/>
</dbReference>
<dbReference type="OrthoDB" id="5598695at2759"/>
<dbReference type="SUPFAM" id="SSF46689">
    <property type="entry name" value="Homeodomain-like"/>
    <property type="match status" value="1"/>
</dbReference>
<dbReference type="InterPro" id="IPR009057">
    <property type="entry name" value="Homeodomain-like_sf"/>
</dbReference>
<gene>
    <name evidence="3" type="ORF">C1645_771035</name>
</gene>
<protein>
    <recommendedName>
        <fullName evidence="2">SWIRM domain-containing protein</fullName>
    </recommendedName>
</protein>
<dbReference type="Gene3D" id="1.10.10.10">
    <property type="entry name" value="Winged helix-like DNA-binding domain superfamily/Winged helix DNA-binding domain"/>
    <property type="match status" value="1"/>
</dbReference>
<dbReference type="GO" id="GO:0010468">
    <property type="term" value="P:regulation of gene expression"/>
    <property type="evidence" value="ECO:0007669"/>
    <property type="project" value="UniProtKB-ARBA"/>
</dbReference>
<evidence type="ECO:0000256" key="1">
    <source>
        <dbReference type="SAM" id="MobiDB-lite"/>
    </source>
</evidence>
<evidence type="ECO:0000313" key="3">
    <source>
        <dbReference type="EMBL" id="RIA90010.1"/>
    </source>
</evidence>